<gene>
    <name evidence="4" type="primary">nanM</name>
    <name evidence="4" type="ORF">KOR42_14400</name>
</gene>
<evidence type="ECO:0000313" key="4">
    <source>
        <dbReference type="EMBL" id="TWT58070.1"/>
    </source>
</evidence>
<comment type="caution">
    <text evidence="4">The sequence shown here is derived from an EMBL/GenBank/DDBJ whole genome shotgun (WGS) entry which is preliminary data.</text>
</comment>
<keyword evidence="1" id="KW-0880">Kelch repeat</keyword>
<dbReference type="SMART" id="SM00612">
    <property type="entry name" value="Kelch"/>
    <property type="match status" value="4"/>
</dbReference>
<feature type="chain" id="PRO_5023061933" evidence="3">
    <location>
        <begin position="26"/>
        <end position="564"/>
    </location>
</feature>
<dbReference type="Pfam" id="PF24681">
    <property type="entry name" value="Kelch_KLHDC2_KLHL20_DRC7"/>
    <property type="match status" value="1"/>
</dbReference>
<organism evidence="4 5">
    <name type="scientific">Thalassoglobus neptunius</name>
    <dbReference type="NCBI Taxonomy" id="1938619"/>
    <lineage>
        <taxon>Bacteria</taxon>
        <taxon>Pseudomonadati</taxon>
        <taxon>Planctomycetota</taxon>
        <taxon>Planctomycetia</taxon>
        <taxon>Planctomycetales</taxon>
        <taxon>Planctomycetaceae</taxon>
        <taxon>Thalassoglobus</taxon>
    </lineage>
</organism>
<dbReference type="InterPro" id="IPR006652">
    <property type="entry name" value="Kelch_1"/>
</dbReference>
<name>A0A5C5X572_9PLAN</name>
<proteinExistence type="predicted"/>
<sequence length="564" mass="61447" precursor="true">MKKSFVLRSALCLIACGVTVSVAQRADAHFIFLAPQATKGETTRIEVYFGEDASADDPAFLKYTEGMNAWAVQQGKEMEVLEIDRKDDSVSTTIPADETDKTIIVATHDLGVMDRGDTVFRLKYYAKTGPSVNSSAWTSVDTSKALKLDVIPEETTDGVNLQVLFNGEAVEGSEVVASGPELFEFEGTTGESGTIVLPIDQPGLYSIRAKHVEPEAGEFDGKEYPETRHYTTLTLRVQSDLSQAARRDLQPLEQPVTSFGGAILGDKVYIYGGHSGSAHSYSNEEQGHTLLQLNLGTGQWNELVDGPPLQGLAMVAHGDRLYRIGGFTAKNSEGEEHDLWSRDTVEAYDLTKNKWGKMPSLPEPRSSFDAAVLNDTIYVIGGWQLQGESDEVWHQTAWSMDLNAEDPQWTALPEPPFQRRALAVAAFNDKLYVIGGMQSEGGPTTAMNIYDPQTETWSEGPELVVEASKESDDDSSGSRFSAGMTGFGASAFAAGGHLYASTFKGNLQRLSDDGSQWEIVAKTPTARFFHRMLPVSDHELLVVGGASMAVGKFEEVEILDVSKE</sequence>
<dbReference type="PANTHER" id="PTHR24412:SF489">
    <property type="entry name" value="RING FINGER DOMAIN AND KELCH REPEAT-CONTAINING PROTEIN DDB_G0271372"/>
    <property type="match status" value="1"/>
</dbReference>
<dbReference type="SUPFAM" id="SSF117281">
    <property type="entry name" value="Kelch motif"/>
    <property type="match status" value="1"/>
</dbReference>
<accession>A0A5C5X572</accession>
<reference evidence="4 5" key="1">
    <citation type="submission" date="2019-02" db="EMBL/GenBank/DDBJ databases">
        <title>Deep-cultivation of Planctomycetes and their phenomic and genomic characterization uncovers novel biology.</title>
        <authorList>
            <person name="Wiegand S."/>
            <person name="Jogler M."/>
            <person name="Boedeker C."/>
            <person name="Pinto D."/>
            <person name="Vollmers J."/>
            <person name="Rivas-Marin E."/>
            <person name="Kohn T."/>
            <person name="Peeters S.H."/>
            <person name="Heuer A."/>
            <person name="Rast P."/>
            <person name="Oberbeckmann S."/>
            <person name="Bunk B."/>
            <person name="Jeske O."/>
            <person name="Meyerdierks A."/>
            <person name="Storesund J.E."/>
            <person name="Kallscheuer N."/>
            <person name="Luecker S."/>
            <person name="Lage O.M."/>
            <person name="Pohl T."/>
            <person name="Merkel B.J."/>
            <person name="Hornburger P."/>
            <person name="Mueller R.-W."/>
            <person name="Bruemmer F."/>
            <person name="Labrenz M."/>
            <person name="Spormann A.M."/>
            <person name="Op Den Camp H."/>
            <person name="Overmann J."/>
            <person name="Amann R."/>
            <person name="Jetten M.S.M."/>
            <person name="Mascher T."/>
            <person name="Medema M.H."/>
            <person name="Devos D.P."/>
            <person name="Kaster A.-K."/>
            <person name="Ovreas L."/>
            <person name="Rohde M."/>
            <person name="Galperin M.Y."/>
            <person name="Jogler C."/>
        </authorList>
    </citation>
    <scope>NUCLEOTIDE SEQUENCE [LARGE SCALE GENOMIC DNA]</scope>
    <source>
        <strain evidence="4 5">KOR42</strain>
    </source>
</reference>
<evidence type="ECO:0000256" key="2">
    <source>
        <dbReference type="ARBA" id="ARBA00022737"/>
    </source>
</evidence>
<dbReference type="Gene3D" id="2.120.10.80">
    <property type="entry name" value="Kelch-type beta propeller"/>
    <property type="match status" value="2"/>
</dbReference>
<dbReference type="AlphaFoldDB" id="A0A5C5X572"/>
<dbReference type="PANTHER" id="PTHR24412">
    <property type="entry name" value="KELCH PROTEIN"/>
    <property type="match status" value="1"/>
</dbReference>
<keyword evidence="3" id="KW-0732">Signal</keyword>
<dbReference type="GO" id="GO:0016853">
    <property type="term" value="F:isomerase activity"/>
    <property type="evidence" value="ECO:0007669"/>
    <property type="project" value="UniProtKB-KW"/>
</dbReference>
<evidence type="ECO:0000256" key="1">
    <source>
        <dbReference type="ARBA" id="ARBA00022441"/>
    </source>
</evidence>
<protein>
    <submittedName>
        <fullName evidence="4">N-acetylneuraminate epimerase</fullName>
        <ecNumber evidence="4">5.1.3.24</ecNumber>
    </submittedName>
</protein>
<dbReference type="Proteomes" id="UP000317243">
    <property type="component" value="Unassembled WGS sequence"/>
</dbReference>
<feature type="signal peptide" evidence="3">
    <location>
        <begin position="1"/>
        <end position="25"/>
    </location>
</feature>
<keyword evidence="5" id="KW-1185">Reference proteome</keyword>
<keyword evidence="2" id="KW-0677">Repeat</keyword>
<evidence type="ECO:0000256" key="3">
    <source>
        <dbReference type="SAM" id="SignalP"/>
    </source>
</evidence>
<dbReference type="InterPro" id="IPR015915">
    <property type="entry name" value="Kelch-typ_b-propeller"/>
</dbReference>
<dbReference type="EC" id="5.1.3.24" evidence="4"/>
<keyword evidence="4" id="KW-0413">Isomerase</keyword>
<evidence type="ECO:0000313" key="5">
    <source>
        <dbReference type="Proteomes" id="UP000317243"/>
    </source>
</evidence>
<dbReference type="EMBL" id="SIHI01000001">
    <property type="protein sequence ID" value="TWT58070.1"/>
    <property type="molecule type" value="Genomic_DNA"/>
</dbReference>